<organism evidence="1 2">
    <name type="scientific">Rhizopus microsporus ATCC 52813</name>
    <dbReference type="NCBI Taxonomy" id="1340429"/>
    <lineage>
        <taxon>Eukaryota</taxon>
        <taxon>Fungi</taxon>
        <taxon>Fungi incertae sedis</taxon>
        <taxon>Mucoromycota</taxon>
        <taxon>Mucoromycotina</taxon>
        <taxon>Mucoromycetes</taxon>
        <taxon>Mucorales</taxon>
        <taxon>Mucorineae</taxon>
        <taxon>Rhizopodaceae</taxon>
        <taxon>Rhizopus</taxon>
    </lineage>
</organism>
<dbReference type="Proteomes" id="UP000242254">
    <property type="component" value="Unassembled WGS sequence"/>
</dbReference>
<protein>
    <recommendedName>
        <fullName evidence="3">Transposase</fullName>
    </recommendedName>
</protein>
<accession>A0A2G4T5L1</accession>
<dbReference type="AlphaFoldDB" id="A0A2G4T5L1"/>
<feature type="non-terminal residue" evidence="1">
    <location>
        <position position="1"/>
    </location>
</feature>
<evidence type="ECO:0000313" key="2">
    <source>
        <dbReference type="Proteomes" id="UP000242254"/>
    </source>
</evidence>
<sequence>DILCCVYENSTPEQLVQFRYTKQQQDKTWKIKKYRRILQDLKAQESDPSSTVSVEHFDHFLQTRSEQSTVLSRFYGHIITNHDNGYPLFRKIRLSAYFNNQHANQNLIQGLRAKFREDAVLVMGNWSASHARYHEPIRNLGFQRLLKNHGFQVFLIGEYKVSRCCPTCHNESFHMFRRRYSTVVYHGLLRCINLYCRPAMAALRMLQLASIMHILRGFRTNGMVPHKFLRVAVAPTRHRRRMDDQEQPRIRTRLDDDLPF</sequence>
<proteinExistence type="predicted"/>
<reference evidence="1 2" key="1">
    <citation type="journal article" date="2016" name="Proc. Natl. Acad. Sci. U.S.A.">
        <title>Lipid metabolic changes in an early divergent fungus govern the establishment of a mutualistic symbiosis with endobacteria.</title>
        <authorList>
            <person name="Lastovetsky O.A."/>
            <person name="Gaspar M.L."/>
            <person name="Mondo S.J."/>
            <person name="LaButti K.M."/>
            <person name="Sandor L."/>
            <person name="Grigoriev I.V."/>
            <person name="Henry S.A."/>
            <person name="Pawlowska T.E."/>
        </authorList>
    </citation>
    <scope>NUCLEOTIDE SEQUENCE [LARGE SCALE GENOMIC DNA]</scope>
    <source>
        <strain evidence="1 2">ATCC 52813</strain>
    </source>
</reference>
<evidence type="ECO:0000313" key="1">
    <source>
        <dbReference type="EMBL" id="PHZ16313.1"/>
    </source>
</evidence>
<dbReference type="RefSeq" id="XP_023470021.1">
    <property type="nucleotide sequence ID" value="XM_023611842.1"/>
</dbReference>
<dbReference type="GeneID" id="35442831"/>
<keyword evidence="2" id="KW-1185">Reference proteome</keyword>
<name>A0A2G4T5L1_RHIZD</name>
<gene>
    <name evidence="1" type="ORF">RHIMIDRAFT_265682</name>
</gene>
<evidence type="ECO:0008006" key="3">
    <source>
        <dbReference type="Google" id="ProtNLM"/>
    </source>
</evidence>
<dbReference type="EMBL" id="KZ303843">
    <property type="protein sequence ID" value="PHZ16313.1"/>
    <property type="molecule type" value="Genomic_DNA"/>
</dbReference>